<dbReference type="PANTHER" id="PTHR43165:SF1">
    <property type="entry name" value="PHOSPHODIESTERASE MJ0936"/>
    <property type="match status" value="1"/>
</dbReference>
<sequence>MMKIGIISDTHGLLRGEVFEVFAGVEHILHAGDVGPAEILTELEAIAPVTAVWGNTDGYELRKRVPEVAHVELAGVPVVVLHGMQLGSPTPERAAAAYAGAGLVVFGHSHKPVIRQVGATLAVNPGSAGPVRFRDPVTVALAEIGEGRVIARLVELDPKRK</sequence>
<protein>
    <recommendedName>
        <fullName evidence="2">Phosphoesterase</fullName>
        <ecNumber evidence="2">3.1.4.-</ecNumber>
    </recommendedName>
</protein>
<feature type="domain" description="Calcineurin-like phosphoesterase" evidence="3">
    <location>
        <begin position="2"/>
        <end position="145"/>
    </location>
</feature>
<dbReference type="SUPFAM" id="SSF56300">
    <property type="entry name" value="Metallo-dependent phosphatases"/>
    <property type="match status" value="1"/>
</dbReference>
<dbReference type="InterPro" id="IPR029052">
    <property type="entry name" value="Metallo-depent_PP-like"/>
</dbReference>
<evidence type="ECO:0000259" key="3">
    <source>
        <dbReference type="Pfam" id="PF12850"/>
    </source>
</evidence>
<comment type="cofactor">
    <cofactor evidence="2">
        <name>a divalent metal cation</name>
        <dbReference type="ChEBI" id="CHEBI:60240"/>
    </cofactor>
</comment>
<dbReference type="GO" id="GO:0016787">
    <property type="term" value="F:hydrolase activity"/>
    <property type="evidence" value="ECO:0007669"/>
    <property type="project" value="UniProtKB-UniRule"/>
</dbReference>
<dbReference type="InterPro" id="IPR053193">
    <property type="entry name" value="MetalloPDE_YfcE-like"/>
</dbReference>
<evidence type="ECO:0000256" key="1">
    <source>
        <dbReference type="ARBA" id="ARBA00008950"/>
    </source>
</evidence>
<dbReference type="Gene3D" id="3.60.21.10">
    <property type="match status" value="1"/>
</dbReference>
<accession>A0A6J4MI11</accession>
<dbReference type="EC" id="3.1.4.-" evidence="2"/>
<dbReference type="InterPro" id="IPR024654">
    <property type="entry name" value="Calcineurin-like_PHP_lpxH"/>
</dbReference>
<proteinExistence type="inferred from homology"/>
<dbReference type="NCBIfam" id="TIGR00040">
    <property type="entry name" value="yfcE"/>
    <property type="match status" value="1"/>
</dbReference>
<gene>
    <name evidence="4" type="ORF">AVDCRST_MAG68-4344</name>
</gene>
<dbReference type="GO" id="GO:0046872">
    <property type="term" value="F:metal ion binding"/>
    <property type="evidence" value="ECO:0007669"/>
    <property type="project" value="UniProtKB-KW"/>
</dbReference>
<keyword evidence="2" id="KW-0479">Metal-binding</keyword>
<dbReference type="InterPro" id="IPR000979">
    <property type="entry name" value="Phosphodiesterase_MJ0936/Vps29"/>
</dbReference>
<dbReference type="AlphaFoldDB" id="A0A6J4MI11"/>
<comment type="similarity">
    <text evidence="1 2">Belongs to the metallophosphoesterase superfamily. YfcE family.</text>
</comment>
<evidence type="ECO:0000256" key="2">
    <source>
        <dbReference type="RuleBase" id="RU362039"/>
    </source>
</evidence>
<reference evidence="4" key="1">
    <citation type="submission" date="2020-02" db="EMBL/GenBank/DDBJ databases">
        <authorList>
            <person name="Meier V. D."/>
        </authorList>
    </citation>
    <scope>NUCLEOTIDE SEQUENCE</scope>
    <source>
        <strain evidence="4">AVDCRST_MAG68</strain>
    </source>
</reference>
<name>A0A6J4MI11_9BACT</name>
<evidence type="ECO:0000313" key="4">
    <source>
        <dbReference type="EMBL" id="CAA9359979.1"/>
    </source>
</evidence>
<dbReference type="Pfam" id="PF12850">
    <property type="entry name" value="Metallophos_2"/>
    <property type="match status" value="1"/>
</dbReference>
<organism evidence="4">
    <name type="scientific">uncultured Gemmatimonadota bacterium</name>
    <dbReference type="NCBI Taxonomy" id="203437"/>
    <lineage>
        <taxon>Bacteria</taxon>
        <taxon>Pseudomonadati</taxon>
        <taxon>Gemmatimonadota</taxon>
        <taxon>environmental samples</taxon>
    </lineage>
</organism>
<dbReference type="EMBL" id="CADCTW010000200">
    <property type="protein sequence ID" value="CAA9359979.1"/>
    <property type="molecule type" value="Genomic_DNA"/>
</dbReference>
<dbReference type="PANTHER" id="PTHR43165">
    <property type="entry name" value="METALLOPHOSPHOESTERASE"/>
    <property type="match status" value="1"/>
</dbReference>